<gene>
    <name evidence="3" type="ORF">QO011_006631</name>
</gene>
<organism evidence="3 4">
    <name type="scientific">Labrys wisconsinensis</name>
    <dbReference type="NCBI Taxonomy" id="425677"/>
    <lineage>
        <taxon>Bacteria</taxon>
        <taxon>Pseudomonadati</taxon>
        <taxon>Pseudomonadota</taxon>
        <taxon>Alphaproteobacteria</taxon>
        <taxon>Hyphomicrobiales</taxon>
        <taxon>Xanthobacteraceae</taxon>
        <taxon>Labrys</taxon>
    </lineage>
</organism>
<dbReference type="RefSeq" id="WP_307282118.1">
    <property type="nucleotide sequence ID" value="NZ_JAUSVX010000017.1"/>
</dbReference>
<feature type="domain" description="Amidohydrolase-related" evidence="2">
    <location>
        <begin position="5"/>
        <end position="295"/>
    </location>
</feature>
<reference evidence="3 4" key="1">
    <citation type="submission" date="2023-07" db="EMBL/GenBank/DDBJ databases">
        <title>Genomic Encyclopedia of Type Strains, Phase IV (KMG-IV): sequencing the most valuable type-strain genomes for metagenomic binning, comparative biology and taxonomic classification.</title>
        <authorList>
            <person name="Goeker M."/>
        </authorList>
    </citation>
    <scope>NUCLEOTIDE SEQUENCE [LARGE SCALE GENOMIC DNA]</scope>
    <source>
        <strain evidence="3 4">DSM 19619</strain>
    </source>
</reference>
<name>A0ABU0JJ06_9HYPH</name>
<evidence type="ECO:0000256" key="1">
    <source>
        <dbReference type="ARBA" id="ARBA00038310"/>
    </source>
</evidence>
<keyword evidence="3" id="KW-0378">Hydrolase</keyword>
<accession>A0ABU0JJ06</accession>
<dbReference type="SUPFAM" id="SSF51556">
    <property type="entry name" value="Metallo-dependent hydrolases"/>
    <property type="match status" value="1"/>
</dbReference>
<dbReference type="Proteomes" id="UP001242480">
    <property type="component" value="Unassembled WGS sequence"/>
</dbReference>
<proteinExistence type="inferred from homology"/>
<protein>
    <submittedName>
        <fullName evidence="3">TIM-barrel fold metal-dependent hydrolase</fullName>
    </submittedName>
</protein>
<sequence>MRTVVDAHHHLWDPRVEDYPWLRGPPYPSSVAGDVAPIAKPYLAGDYLADTAAFDIRKTVHVDGGCKNLLAETAWLADRAGESGYPNAIVAGARLHDPAFAEHLEQQLRYPQLRGVRQILNWDPDPLLTFTDRPDYMTDSRWLDGYRQLARHGLSFDLQVYPWQLEAAAKLASQFPDTLVILNHAGMPFHQRGKGLETWQRGMRALAECDNTSTKISGLGMVDWHWTVASIRPLVLETIDIFGADRCMFASNFPVDKLYSSFEVLFRAFEEIVASFSSQEQEKLFSGNAEKYYRI</sequence>
<keyword evidence="4" id="KW-1185">Reference proteome</keyword>
<dbReference type="PANTHER" id="PTHR43569:SF1">
    <property type="entry name" value="BLL3371 PROTEIN"/>
    <property type="match status" value="1"/>
</dbReference>
<dbReference type="InterPro" id="IPR052350">
    <property type="entry name" value="Metallo-dep_Lactonases"/>
</dbReference>
<dbReference type="EMBL" id="JAUSVX010000017">
    <property type="protein sequence ID" value="MDQ0473595.1"/>
    <property type="molecule type" value="Genomic_DNA"/>
</dbReference>
<dbReference type="InterPro" id="IPR032466">
    <property type="entry name" value="Metal_Hydrolase"/>
</dbReference>
<evidence type="ECO:0000313" key="4">
    <source>
        <dbReference type="Proteomes" id="UP001242480"/>
    </source>
</evidence>
<comment type="similarity">
    <text evidence="1">Belongs to the metallo-dependent hydrolases superfamily.</text>
</comment>
<dbReference type="InterPro" id="IPR006680">
    <property type="entry name" value="Amidohydro-rel"/>
</dbReference>
<evidence type="ECO:0000313" key="3">
    <source>
        <dbReference type="EMBL" id="MDQ0473595.1"/>
    </source>
</evidence>
<dbReference type="PANTHER" id="PTHR43569">
    <property type="entry name" value="AMIDOHYDROLASE"/>
    <property type="match status" value="1"/>
</dbReference>
<dbReference type="Gene3D" id="3.20.20.140">
    <property type="entry name" value="Metal-dependent hydrolases"/>
    <property type="match status" value="1"/>
</dbReference>
<dbReference type="Pfam" id="PF04909">
    <property type="entry name" value="Amidohydro_2"/>
    <property type="match status" value="1"/>
</dbReference>
<comment type="caution">
    <text evidence="3">The sequence shown here is derived from an EMBL/GenBank/DDBJ whole genome shotgun (WGS) entry which is preliminary data.</text>
</comment>
<evidence type="ECO:0000259" key="2">
    <source>
        <dbReference type="Pfam" id="PF04909"/>
    </source>
</evidence>
<dbReference type="GO" id="GO:0016787">
    <property type="term" value="F:hydrolase activity"/>
    <property type="evidence" value="ECO:0007669"/>
    <property type="project" value="UniProtKB-KW"/>
</dbReference>